<keyword evidence="3" id="KW-0862">Zinc</keyword>
<keyword evidence="1" id="KW-0479">Metal-binding</keyword>
<dbReference type="OrthoDB" id="10263264at2759"/>
<organism evidence="7 8">
    <name type="scientific">Mikania micrantha</name>
    <name type="common">bitter vine</name>
    <dbReference type="NCBI Taxonomy" id="192012"/>
    <lineage>
        <taxon>Eukaryota</taxon>
        <taxon>Viridiplantae</taxon>
        <taxon>Streptophyta</taxon>
        <taxon>Embryophyta</taxon>
        <taxon>Tracheophyta</taxon>
        <taxon>Spermatophyta</taxon>
        <taxon>Magnoliopsida</taxon>
        <taxon>eudicotyledons</taxon>
        <taxon>Gunneridae</taxon>
        <taxon>Pentapetalae</taxon>
        <taxon>asterids</taxon>
        <taxon>campanulids</taxon>
        <taxon>Asterales</taxon>
        <taxon>Asteraceae</taxon>
        <taxon>Asteroideae</taxon>
        <taxon>Heliantheae alliance</taxon>
        <taxon>Eupatorieae</taxon>
        <taxon>Mikania</taxon>
    </lineage>
</organism>
<evidence type="ECO:0000256" key="1">
    <source>
        <dbReference type="ARBA" id="ARBA00022723"/>
    </source>
</evidence>
<dbReference type="PROSITE" id="PS51044">
    <property type="entry name" value="ZF_SP_RING"/>
    <property type="match status" value="1"/>
</dbReference>
<dbReference type="Gene3D" id="3.30.40.10">
    <property type="entry name" value="Zinc/RING finger domain, C3HC4 (zinc finger)"/>
    <property type="match status" value="1"/>
</dbReference>
<evidence type="ECO:0000256" key="3">
    <source>
        <dbReference type="ARBA" id="ARBA00022833"/>
    </source>
</evidence>
<feature type="region of interest" description="Disordered" evidence="5">
    <location>
        <begin position="542"/>
        <end position="610"/>
    </location>
</feature>
<dbReference type="CDD" id="cd16650">
    <property type="entry name" value="SP-RING_PIAS-like"/>
    <property type="match status" value="1"/>
</dbReference>
<gene>
    <name evidence="7" type="ORF">E3N88_30562</name>
</gene>
<reference evidence="7 8" key="1">
    <citation type="submission" date="2019-05" db="EMBL/GenBank/DDBJ databases">
        <title>Mikania micrantha, genome provides insights into the molecular mechanism of rapid growth.</title>
        <authorList>
            <person name="Liu B."/>
        </authorList>
    </citation>
    <scope>NUCLEOTIDE SEQUENCE [LARGE SCALE GENOMIC DNA]</scope>
    <source>
        <strain evidence="7">NLD-2019</strain>
        <tissue evidence="7">Leaf</tissue>
    </source>
</reference>
<proteinExistence type="predicted"/>
<dbReference type="Pfam" id="PF02891">
    <property type="entry name" value="zf-MIZ"/>
    <property type="match status" value="1"/>
</dbReference>
<feature type="region of interest" description="Disordered" evidence="5">
    <location>
        <begin position="749"/>
        <end position="786"/>
    </location>
</feature>
<feature type="compositionally biased region" description="Polar residues" evidence="5">
    <location>
        <begin position="657"/>
        <end position="680"/>
    </location>
</feature>
<feature type="domain" description="SP-RING-type" evidence="6">
    <location>
        <begin position="307"/>
        <end position="388"/>
    </location>
</feature>
<evidence type="ECO:0000313" key="8">
    <source>
        <dbReference type="Proteomes" id="UP000326396"/>
    </source>
</evidence>
<dbReference type="GO" id="GO:0016925">
    <property type="term" value="P:protein sumoylation"/>
    <property type="evidence" value="ECO:0007669"/>
    <property type="project" value="UniProtKB-ARBA"/>
</dbReference>
<feature type="compositionally biased region" description="Polar residues" evidence="5">
    <location>
        <begin position="587"/>
        <end position="610"/>
    </location>
</feature>
<protein>
    <recommendedName>
        <fullName evidence="6">SP-RING-type domain-containing protein</fullName>
    </recommendedName>
</protein>
<sequence length="786" mass="85581">MTGTVARPTAVAGMGGMPAGQTLSPLYVNSFRISAVTSRLLAHVRGQTGTDKTEFCNLCLSLARGVDYAVSNNDVPGRAPDLPYLLKQVCQMKNDLTSLAAIMVLMISVKSACSNGWFSEKIKEELYALSDEMQSNFCSVGVDELNSNVKDKESSLHPSISTIMSRFYPGIKMGEIFSLVETKPGYDSYVTDLHISKGSRTSPHDKIYLFVAQTDNIDTSACLISPQQVNILLNGEGVDKRTCVSKDLGPQMPTHVTHMLKYGTNLLQVVGQFNGRYIIVIAFMNTVSNPSVPTIDYVEPVVAQPDSDNEIVEGPSRISLKCPISFGRIKIPVKGHSCKHLQCFDFNNYVEINSRRPLWRCPHCSQSVCFNDIRVDQSMVKVLKEVGEDVSHVKISGDGSWEAVTENNSNELTEKPNDAQPLVQETTTQIVDDIMDLTENDNEYDKFDKDYERKPSLAGESSELNKNILSHMEDRPWRDLALSDIQRNHLIFNSLTQSQSQAPVSSNMQSQQNGNSNNNISGHVRFPAPATWVTRTPNAIQALPAQNSSRVVDGDRQQNFSRSHQNRPMSSLSQSHTFPQPGGRTALPQSISGNRHTSPLSTHHFSSNQKQSLFQRAHLPIRSGQPAPHVRLGAHGGVGSMTSHSPQYSLAAIQRANSLTKSQTPSIPPSIQTPGSSSVPVATAGDKRGNSADGSADENWRPTGRMRGSLSGLQYTEALKNQIIIQPSQPVQAARPPPILNTPRPFIPPHLQALMANNNPRPPAGGSSPGLDSSMAGAGAGDGGEK</sequence>
<evidence type="ECO:0000256" key="2">
    <source>
        <dbReference type="ARBA" id="ARBA00022771"/>
    </source>
</evidence>
<evidence type="ECO:0000313" key="7">
    <source>
        <dbReference type="EMBL" id="KAD3641338.1"/>
    </source>
</evidence>
<dbReference type="PANTHER" id="PTHR10782">
    <property type="entry name" value="ZINC FINGER MIZ DOMAIN-CONTAINING PROTEIN"/>
    <property type="match status" value="1"/>
</dbReference>
<dbReference type="InterPro" id="IPR004181">
    <property type="entry name" value="Znf_MIZ"/>
</dbReference>
<evidence type="ECO:0000259" key="6">
    <source>
        <dbReference type="PROSITE" id="PS51044"/>
    </source>
</evidence>
<dbReference type="EMBL" id="SZYD01000015">
    <property type="protein sequence ID" value="KAD3641338.1"/>
    <property type="molecule type" value="Genomic_DNA"/>
</dbReference>
<dbReference type="GO" id="GO:0061665">
    <property type="term" value="F:SUMO ligase activity"/>
    <property type="evidence" value="ECO:0007669"/>
    <property type="project" value="TreeGrafter"/>
</dbReference>
<accession>A0A5N6MMJ1</accession>
<dbReference type="GO" id="GO:0008270">
    <property type="term" value="F:zinc ion binding"/>
    <property type="evidence" value="ECO:0007669"/>
    <property type="project" value="UniProtKB-KW"/>
</dbReference>
<comment type="caution">
    <text evidence="7">The sequence shown here is derived from an EMBL/GenBank/DDBJ whole genome shotgun (WGS) entry which is preliminary data.</text>
</comment>
<keyword evidence="8" id="KW-1185">Reference proteome</keyword>
<name>A0A5N6MMJ1_9ASTR</name>
<dbReference type="GO" id="GO:0000785">
    <property type="term" value="C:chromatin"/>
    <property type="evidence" value="ECO:0007669"/>
    <property type="project" value="TreeGrafter"/>
</dbReference>
<dbReference type="AlphaFoldDB" id="A0A5N6MMJ1"/>
<evidence type="ECO:0000256" key="4">
    <source>
        <dbReference type="PROSITE-ProRule" id="PRU00452"/>
    </source>
</evidence>
<feature type="region of interest" description="Disordered" evidence="5">
    <location>
        <begin position="657"/>
        <end position="705"/>
    </location>
</feature>
<dbReference type="InterPro" id="IPR013083">
    <property type="entry name" value="Znf_RING/FYVE/PHD"/>
</dbReference>
<feature type="compositionally biased region" description="Polar residues" evidence="5">
    <location>
        <begin position="557"/>
        <end position="578"/>
    </location>
</feature>
<keyword evidence="2 4" id="KW-0863">Zinc-finger</keyword>
<evidence type="ECO:0000256" key="5">
    <source>
        <dbReference type="SAM" id="MobiDB-lite"/>
    </source>
</evidence>
<dbReference type="Proteomes" id="UP000326396">
    <property type="component" value="Linkage Group LG5"/>
</dbReference>
<feature type="compositionally biased region" description="Low complexity" evidence="5">
    <location>
        <begin position="505"/>
        <end position="521"/>
    </location>
</feature>
<feature type="region of interest" description="Disordered" evidence="5">
    <location>
        <begin position="501"/>
        <end position="524"/>
    </location>
</feature>
<dbReference type="PANTHER" id="PTHR10782:SF4">
    <property type="entry name" value="TONALLI, ISOFORM E"/>
    <property type="match status" value="1"/>
</dbReference>